<dbReference type="Gene3D" id="3.60.10.10">
    <property type="entry name" value="Endonuclease/exonuclease/phosphatase"/>
    <property type="match status" value="1"/>
</dbReference>
<dbReference type="PANTHER" id="PTHR36191">
    <property type="entry name" value="ENDO/EXONUCLEASE/PHOSPHATASE DOMAIN-CONTAINING PROTEIN-RELATED"/>
    <property type="match status" value="1"/>
</dbReference>
<reference evidence="2 3" key="1">
    <citation type="submission" date="2022-05" db="EMBL/GenBank/DDBJ databases">
        <authorList>
            <consortium name="Genoscope - CEA"/>
            <person name="William W."/>
        </authorList>
    </citation>
    <scope>NUCLEOTIDE SEQUENCE [LARGE SCALE GENOMIC DNA]</scope>
</reference>
<protein>
    <submittedName>
        <fullName evidence="2">Uncharacterized protein</fullName>
    </submittedName>
</protein>
<keyword evidence="3" id="KW-1185">Reference proteome</keyword>
<dbReference type="PANTHER" id="PTHR36191:SF1">
    <property type="entry name" value="ENDONUCLEASE_EXONUCLEASE_PHOSPHATASE DOMAIN-CONTAINING PROTEIN"/>
    <property type="match status" value="1"/>
</dbReference>
<feature type="region of interest" description="Disordered" evidence="1">
    <location>
        <begin position="90"/>
        <end position="112"/>
    </location>
</feature>
<dbReference type="EMBL" id="CALNXK010000030">
    <property type="protein sequence ID" value="CAH3117207.1"/>
    <property type="molecule type" value="Genomic_DNA"/>
</dbReference>
<name>A0ABN8NPG4_9CNID</name>
<proteinExistence type="predicted"/>
<gene>
    <name evidence="2" type="ORF">PLOB_00025634</name>
</gene>
<evidence type="ECO:0000256" key="1">
    <source>
        <dbReference type="SAM" id="MobiDB-lite"/>
    </source>
</evidence>
<comment type="caution">
    <text evidence="2">The sequence shown here is derived from an EMBL/GenBank/DDBJ whole genome shotgun (WGS) entry which is preliminary data.</text>
</comment>
<feature type="non-terminal residue" evidence="2">
    <location>
        <position position="228"/>
    </location>
</feature>
<evidence type="ECO:0000313" key="2">
    <source>
        <dbReference type="EMBL" id="CAH3117207.1"/>
    </source>
</evidence>
<dbReference type="SUPFAM" id="SSF56219">
    <property type="entry name" value="DNase I-like"/>
    <property type="match status" value="1"/>
</dbReference>
<accession>A0ABN8NPG4</accession>
<feature type="non-terminal residue" evidence="2">
    <location>
        <position position="1"/>
    </location>
</feature>
<evidence type="ECO:0000313" key="3">
    <source>
        <dbReference type="Proteomes" id="UP001159405"/>
    </source>
</evidence>
<dbReference type="InterPro" id="IPR036691">
    <property type="entry name" value="Endo/exonu/phosph_ase_sf"/>
</dbReference>
<sequence>VRHLVSFPRGKGYFASRVNYYSNSDSSFHQIRLIVNGDISENPGPENCAVCLKTVARTHRALSCDHISWICPPCLLSVLPFANTTLNSTLNSSTDSDDTGSLTPTRESEKDPLQDLVDLKREHPNQQLLFHLNINSLQSKFDELKVINSELKAGIIVLTETKIDSSYTNAQFSLPNYTIYRQDRAKGGGGVLTYITSQIPSKKLNVPFVLDLIEVLAAKVELNNTNAI</sequence>
<dbReference type="Proteomes" id="UP001159405">
    <property type="component" value="Unassembled WGS sequence"/>
</dbReference>
<organism evidence="2 3">
    <name type="scientific">Porites lobata</name>
    <dbReference type="NCBI Taxonomy" id="104759"/>
    <lineage>
        <taxon>Eukaryota</taxon>
        <taxon>Metazoa</taxon>
        <taxon>Cnidaria</taxon>
        <taxon>Anthozoa</taxon>
        <taxon>Hexacorallia</taxon>
        <taxon>Scleractinia</taxon>
        <taxon>Fungiina</taxon>
        <taxon>Poritidae</taxon>
        <taxon>Porites</taxon>
    </lineage>
</organism>
<feature type="compositionally biased region" description="Low complexity" evidence="1">
    <location>
        <begin position="90"/>
        <end position="103"/>
    </location>
</feature>